<dbReference type="Proteomes" id="UP001189429">
    <property type="component" value="Unassembled WGS sequence"/>
</dbReference>
<sequence length="333" mass="36194">MPTGLWSLRGLQRHDRLGPELGYVQGGSTCNQAPGSTVVGETRKWRERGSCDCMTEWNYDGDADGVMESCEGCNTRKWRECGSCNCVTEWNYVGDADGAMESHEGCSATADWDQSWRYVQGASKCNQYLSPTVVGETRKWCECGSGNCRTEWNYDGVAAGVMKSYVGCSATADGDQGWCYVQGGSKCKQYLSPTVVGETEWNCDGVAAGVMESYEGCSAAADWDQSWCYVQGCSNCNQALDSSVVGKTRKWRECGSRNCMTEWNCDGDADGVLESYEGCSAAADLDQSWCYAQGISNWNQALGSTVVDETRMLGPRQSVSPGPPTPLLPPVFT</sequence>
<evidence type="ECO:0000256" key="1">
    <source>
        <dbReference type="SAM" id="MobiDB-lite"/>
    </source>
</evidence>
<evidence type="ECO:0008006" key="4">
    <source>
        <dbReference type="Google" id="ProtNLM"/>
    </source>
</evidence>
<protein>
    <recommendedName>
        <fullName evidence="4">Cellulase</fullName>
    </recommendedName>
</protein>
<evidence type="ECO:0000313" key="2">
    <source>
        <dbReference type="EMBL" id="CAK0801549.1"/>
    </source>
</evidence>
<evidence type="ECO:0000313" key="3">
    <source>
        <dbReference type="Proteomes" id="UP001189429"/>
    </source>
</evidence>
<dbReference type="EMBL" id="CAUYUJ010002614">
    <property type="protein sequence ID" value="CAK0801549.1"/>
    <property type="molecule type" value="Genomic_DNA"/>
</dbReference>
<proteinExistence type="predicted"/>
<keyword evidence="3" id="KW-1185">Reference proteome</keyword>
<name>A0ABN9Q7Q2_9DINO</name>
<gene>
    <name evidence="2" type="ORF">PCOR1329_LOCUS9398</name>
</gene>
<comment type="caution">
    <text evidence="2">The sequence shown here is derived from an EMBL/GenBank/DDBJ whole genome shotgun (WGS) entry which is preliminary data.</text>
</comment>
<organism evidence="2 3">
    <name type="scientific">Prorocentrum cordatum</name>
    <dbReference type="NCBI Taxonomy" id="2364126"/>
    <lineage>
        <taxon>Eukaryota</taxon>
        <taxon>Sar</taxon>
        <taxon>Alveolata</taxon>
        <taxon>Dinophyceae</taxon>
        <taxon>Prorocentrales</taxon>
        <taxon>Prorocentraceae</taxon>
        <taxon>Prorocentrum</taxon>
    </lineage>
</organism>
<accession>A0ABN9Q7Q2</accession>
<feature type="region of interest" description="Disordered" evidence="1">
    <location>
        <begin position="314"/>
        <end position="333"/>
    </location>
</feature>
<feature type="compositionally biased region" description="Pro residues" evidence="1">
    <location>
        <begin position="321"/>
        <end position="333"/>
    </location>
</feature>
<reference evidence="2" key="1">
    <citation type="submission" date="2023-10" db="EMBL/GenBank/DDBJ databases">
        <authorList>
            <person name="Chen Y."/>
            <person name="Shah S."/>
            <person name="Dougan E. K."/>
            <person name="Thang M."/>
            <person name="Chan C."/>
        </authorList>
    </citation>
    <scope>NUCLEOTIDE SEQUENCE [LARGE SCALE GENOMIC DNA]</scope>
</reference>